<evidence type="ECO:0000313" key="2">
    <source>
        <dbReference type="EMBL" id="KAG0469366.1"/>
    </source>
</evidence>
<feature type="domain" description="Late embryogenesis abundant protein LEA-2 subgroup" evidence="1">
    <location>
        <begin position="8"/>
        <end position="101"/>
    </location>
</feature>
<dbReference type="OrthoDB" id="748092at2759"/>
<comment type="caution">
    <text evidence="2">The sequence shown here is derived from an EMBL/GenBank/DDBJ whole genome shotgun (WGS) entry which is preliminary data.</text>
</comment>
<dbReference type="AlphaFoldDB" id="A0A835QEJ8"/>
<name>A0A835QEJ8_VANPL</name>
<evidence type="ECO:0000259" key="1">
    <source>
        <dbReference type="Pfam" id="PF03168"/>
    </source>
</evidence>
<protein>
    <recommendedName>
        <fullName evidence="1">Late embryogenesis abundant protein LEA-2 subgroup domain-containing protein</fullName>
    </recommendedName>
</protein>
<reference evidence="2 3" key="1">
    <citation type="journal article" date="2020" name="Nat. Food">
        <title>A phased Vanilla planifolia genome enables genetic improvement of flavour and production.</title>
        <authorList>
            <person name="Hasing T."/>
            <person name="Tang H."/>
            <person name="Brym M."/>
            <person name="Khazi F."/>
            <person name="Huang T."/>
            <person name="Chambers A.H."/>
        </authorList>
    </citation>
    <scope>NUCLEOTIDE SEQUENCE [LARGE SCALE GENOMIC DNA]</scope>
    <source>
        <tissue evidence="2">Leaf</tissue>
    </source>
</reference>
<evidence type="ECO:0000313" key="3">
    <source>
        <dbReference type="Proteomes" id="UP000639772"/>
    </source>
</evidence>
<dbReference type="InterPro" id="IPR004864">
    <property type="entry name" value="LEA_2"/>
</dbReference>
<dbReference type="EMBL" id="JADCNM010000009">
    <property type="protein sequence ID" value="KAG0469366.1"/>
    <property type="molecule type" value="Genomic_DNA"/>
</dbReference>
<dbReference type="Proteomes" id="UP000639772">
    <property type="component" value="Chromosome 9"/>
</dbReference>
<accession>A0A835QEJ8</accession>
<proteinExistence type="predicted"/>
<organism evidence="2 3">
    <name type="scientific">Vanilla planifolia</name>
    <name type="common">Vanilla</name>
    <dbReference type="NCBI Taxonomy" id="51239"/>
    <lineage>
        <taxon>Eukaryota</taxon>
        <taxon>Viridiplantae</taxon>
        <taxon>Streptophyta</taxon>
        <taxon>Embryophyta</taxon>
        <taxon>Tracheophyta</taxon>
        <taxon>Spermatophyta</taxon>
        <taxon>Magnoliopsida</taxon>
        <taxon>Liliopsida</taxon>
        <taxon>Asparagales</taxon>
        <taxon>Orchidaceae</taxon>
        <taxon>Vanilloideae</taxon>
        <taxon>Vanilleae</taxon>
        <taxon>Vanilla</taxon>
    </lineage>
</organism>
<sequence length="139" mass="15471">MASLLFLAQNDNKFGIRYGPANLGLTLEGDPIGIIEVPGFYQPPNGTNVTLITHVMMKRLDISRFVLGKTGCVGEHPCDGKPLEVRIVGMVRAGIHVNNFSFPRLKICIDCKIKLDYFTEIFRKGMLSTKGYKVNILKD</sequence>
<gene>
    <name evidence="2" type="ORF">HPP92_018694</name>
</gene>
<dbReference type="Pfam" id="PF03168">
    <property type="entry name" value="LEA_2"/>
    <property type="match status" value="1"/>
</dbReference>